<reference evidence="11" key="1">
    <citation type="journal article" date="2019" name="Int. J. Syst. Evol. Microbiol.">
        <title>The Global Catalogue of Microorganisms (GCM) 10K type strain sequencing project: providing services to taxonomists for standard genome sequencing and annotation.</title>
        <authorList>
            <consortium name="The Broad Institute Genomics Platform"/>
            <consortium name="The Broad Institute Genome Sequencing Center for Infectious Disease"/>
            <person name="Wu L."/>
            <person name="Ma J."/>
        </authorList>
    </citation>
    <scope>NUCLEOTIDE SEQUENCE [LARGE SCALE GENOMIC DNA]</scope>
    <source>
        <strain evidence="11">NBRC 110044</strain>
    </source>
</reference>
<keyword evidence="5" id="KW-0808">Transferase</keyword>
<evidence type="ECO:0000256" key="7">
    <source>
        <dbReference type="ARBA" id="ARBA00022803"/>
    </source>
</evidence>
<keyword evidence="6" id="KW-0677">Repeat</keyword>
<evidence type="ECO:0000256" key="5">
    <source>
        <dbReference type="ARBA" id="ARBA00022679"/>
    </source>
</evidence>
<keyword evidence="7 8" id="KW-0802">TPR repeat</keyword>
<dbReference type="InterPro" id="IPR011990">
    <property type="entry name" value="TPR-like_helical_dom_sf"/>
</dbReference>
<dbReference type="Proteomes" id="UP001156706">
    <property type="component" value="Unassembled WGS sequence"/>
</dbReference>
<comment type="caution">
    <text evidence="10">The sequence shown here is derived from an EMBL/GenBank/DDBJ whole genome shotgun (WGS) entry which is preliminary data.</text>
</comment>
<evidence type="ECO:0000256" key="3">
    <source>
        <dbReference type="ARBA" id="ARBA00011970"/>
    </source>
</evidence>
<dbReference type="SMART" id="SM00028">
    <property type="entry name" value="TPR"/>
    <property type="match status" value="4"/>
</dbReference>
<dbReference type="Pfam" id="PF13424">
    <property type="entry name" value="TPR_12"/>
    <property type="match status" value="1"/>
</dbReference>
<evidence type="ECO:0000259" key="9">
    <source>
        <dbReference type="PROSITE" id="PS50166"/>
    </source>
</evidence>
<keyword evidence="4" id="KW-0328">Glycosyltransferase</keyword>
<proteinExistence type="inferred from homology"/>
<evidence type="ECO:0000256" key="2">
    <source>
        <dbReference type="ARBA" id="ARBA00005386"/>
    </source>
</evidence>
<dbReference type="EC" id="2.4.1.255" evidence="3"/>
<comment type="pathway">
    <text evidence="1">Protein modification; protein glycosylation.</text>
</comment>
<evidence type="ECO:0000313" key="10">
    <source>
        <dbReference type="EMBL" id="GLR11785.1"/>
    </source>
</evidence>
<protein>
    <recommendedName>
        <fullName evidence="3">protein O-GlcNAc transferase</fullName>
        <ecNumber evidence="3">2.4.1.255</ecNumber>
    </recommendedName>
</protein>
<dbReference type="EMBL" id="BSOG01000001">
    <property type="protein sequence ID" value="GLR11785.1"/>
    <property type="molecule type" value="Genomic_DNA"/>
</dbReference>
<dbReference type="PROSITE" id="PS50166">
    <property type="entry name" value="IMPORTIN_B_NT"/>
    <property type="match status" value="1"/>
</dbReference>
<dbReference type="Gene3D" id="3.40.50.11380">
    <property type="match status" value="1"/>
</dbReference>
<name>A0ABQ5YEL3_9NEIS</name>
<dbReference type="Gene3D" id="3.40.50.2000">
    <property type="entry name" value="Glycogen Phosphorylase B"/>
    <property type="match status" value="1"/>
</dbReference>
<sequence>MAAFAAKEYVLLERLAGEYLTQFPDDAFGVKAMASSLLAQSRFADAEPWLQRAVTLAPDDDEAINNFAVFLVRVGRLDESTPLFERACKLDPSDGGRVGNLARCYRLQGRVEDAEAMYLKALALSPGDPALQSGLGELYYCAGRANEALPLLEQATRRRSGDAELLAAALALDKQYHEAVRVNQAALEVKPGDVILLAQLLHAAQYLCDWALAAEIATKLCVAYERGIPFQIPPFPSLAIPGFDRRQHRHIAESFGTSRFIGCAPVQLQPADTALTHRLRLGYLSADFHEHATAYLLAGVLEQHDRSRVEVYIYSYGIHDASPMRHRLVGGSDVFRDIRACSYREAAEVIAADRIDILVDLKGWTQNERLVISSMRPAPIIVSWLGYPGSLGLSVLADYVIGDKWVTPIEHADGYSEKIAQLPHSYQPNDNTRVVRKGASRVGHGLPEGAVVYCSFNQSYKITEPVFKVWCEVLKQVPNGVLWLLKPAAETASKLIEALAGEGIARDRLIWADDMPLDDHLARLTLADVALDTSPVGSHTTASDALRAGVPLVTCPGEIFASRVAASLLAALEMESLIVSSWEEYIALAAKMGGDADYRQQVRSRLAGKLVTAPLFDTQRFTRNLEHLYVRIWENHLAGRHEHILSVDE</sequence>
<feature type="domain" description="Importin N-terminal" evidence="9">
    <location>
        <begin position="568"/>
        <end position="612"/>
    </location>
</feature>
<dbReference type="PANTHER" id="PTHR44998:SF1">
    <property type="entry name" value="UDP-N-ACETYLGLUCOSAMINE--PEPTIDE N-ACETYLGLUCOSAMINYLTRANSFERASE 110 KDA SUBUNIT"/>
    <property type="match status" value="1"/>
</dbReference>
<dbReference type="InterPro" id="IPR029489">
    <property type="entry name" value="OGT/SEC/SPY_C"/>
</dbReference>
<evidence type="ECO:0000256" key="8">
    <source>
        <dbReference type="PROSITE-ProRule" id="PRU00339"/>
    </source>
</evidence>
<dbReference type="InterPro" id="IPR001494">
    <property type="entry name" value="Importin-beta_N"/>
</dbReference>
<comment type="similarity">
    <text evidence="2">Belongs to the glycosyltransferase 41 family. O-GlcNAc transferase subfamily.</text>
</comment>
<dbReference type="Gene3D" id="1.25.40.10">
    <property type="entry name" value="Tetratricopeptide repeat domain"/>
    <property type="match status" value="1"/>
</dbReference>
<feature type="repeat" description="TPR" evidence="8">
    <location>
        <begin position="61"/>
        <end position="94"/>
    </location>
</feature>
<dbReference type="InterPro" id="IPR019734">
    <property type="entry name" value="TPR_rpt"/>
</dbReference>
<accession>A0ABQ5YEL3</accession>
<dbReference type="Pfam" id="PF13432">
    <property type="entry name" value="TPR_16"/>
    <property type="match status" value="1"/>
</dbReference>
<keyword evidence="11" id="KW-1185">Reference proteome</keyword>
<evidence type="ECO:0000256" key="4">
    <source>
        <dbReference type="ARBA" id="ARBA00022676"/>
    </source>
</evidence>
<dbReference type="PANTHER" id="PTHR44998">
    <property type="match status" value="1"/>
</dbReference>
<evidence type="ECO:0000256" key="6">
    <source>
        <dbReference type="ARBA" id="ARBA00022737"/>
    </source>
</evidence>
<dbReference type="PROSITE" id="PS50005">
    <property type="entry name" value="TPR"/>
    <property type="match status" value="1"/>
</dbReference>
<gene>
    <name evidence="10" type="ORF">GCM10007907_05750</name>
</gene>
<organism evidence="10 11">
    <name type="scientific">Chitinimonas prasina</name>
    <dbReference type="NCBI Taxonomy" id="1434937"/>
    <lineage>
        <taxon>Bacteria</taxon>
        <taxon>Pseudomonadati</taxon>
        <taxon>Pseudomonadota</taxon>
        <taxon>Betaproteobacteria</taxon>
        <taxon>Neisseriales</taxon>
        <taxon>Chitinibacteraceae</taxon>
        <taxon>Chitinimonas</taxon>
    </lineage>
</organism>
<dbReference type="Pfam" id="PF13844">
    <property type="entry name" value="Glyco_transf_41"/>
    <property type="match status" value="2"/>
</dbReference>
<evidence type="ECO:0000256" key="1">
    <source>
        <dbReference type="ARBA" id="ARBA00004922"/>
    </source>
</evidence>
<evidence type="ECO:0000313" key="11">
    <source>
        <dbReference type="Proteomes" id="UP001156706"/>
    </source>
</evidence>
<dbReference type="SUPFAM" id="SSF48452">
    <property type="entry name" value="TPR-like"/>
    <property type="match status" value="1"/>
</dbReference>